<evidence type="ECO:0000256" key="6">
    <source>
        <dbReference type="SAM" id="Phobius"/>
    </source>
</evidence>
<dbReference type="InterPro" id="IPR013766">
    <property type="entry name" value="Thioredoxin_domain"/>
</dbReference>
<dbReference type="GO" id="GO:0017004">
    <property type="term" value="P:cytochrome complex assembly"/>
    <property type="evidence" value="ECO:0007669"/>
    <property type="project" value="InterPro"/>
</dbReference>
<dbReference type="Proteomes" id="UP000177698">
    <property type="component" value="Unassembled WGS sequence"/>
</dbReference>
<dbReference type="PROSITE" id="PS51352">
    <property type="entry name" value="THIOREDOXIN_2"/>
    <property type="match status" value="1"/>
</dbReference>
<dbReference type="SUPFAM" id="SSF52833">
    <property type="entry name" value="Thioredoxin-like"/>
    <property type="match status" value="1"/>
</dbReference>
<dbReference type="GO" id="GO:0016491">
    <property type="term" value="F:oxidoreductase activity"/>
    <property type="evidence" value="ECO:0007669"/>
    <property type="project" value="InterPro"/>
</dbReference>
<evidence type="ECO:0000313" key="9">
    <source>
        <dbReference type="Proteomes" id="UP000177698"/>
    </source>
</evidence>
<keyword evidence="5 6" id="KW-0472">Membrane</keyword>
<dbReference type="InterPro" id="IPR036249">
    <property type="entry name" value="Thioredoxin-like_sf"/>
</dbReference>
<evidence type="ECO:0000259" key="7">
    <source>
        <dbReference type="PROSITE" id="PS51352"/>
    </source>
</evidence>
<dbReference type="InterPro" id="IPR041017">
    <property type="entry name" value="Thioredoxin_10"/>
</dbReference>
<dbReference type="GO" id="GO:0005886">
    <property type="term" value="C:plasma membrane"/>
    <property type="evidence" value="ECO:0007669"/>
    <property type="project" value="UniProtKB-SubCell"/>
</dbReference>
<feature type="transmembrane region" description="Helical" evidence="6">
    <location>
        <begin position="163"/>
        <end position="191"/>
    </location>
</feature>
<dbReference type="Gene3D" id="2.60.120.260">
    <property type="entry name" value="Galactose-binding domain-like"/>
    <property type="match status" value="1"/>
</dbReference>
<evidence type="ECO:0000256" key="2">
    <source>
        <dbReference type="ARBA" id="ARBA00022475"/>
    </source>
</evidence>
<dbReference type="PANTHER" id="PTHR42852:SF13">
    <property type="entry name" value="PROTEIN DIPZ"/>
    <property type="match status" value="1"/>
</dbReference>
<dbReference type="EMBL" id="MGAG01000030">
    <property type="protein sequence ID" value="OGK40038.1"/>
    <property type="molecule type" value="Genomic_DNA"/>
</dbReference>
<feature type="transmembrane region" description="Helical" evidence="6">
    <location>
        <begin position="203"/>
        <end position="223"/>
    </location>
</feature>
<sequence length="568" mass="63505">MIVLLIFAFLSGLITILAPCIWPLLPIVLSSTTTGGKSKPLGITLGIIISFAFFTLTVSYIVKIIPFDPNLLRLFAVIVIGFLGLTLVVPKLTQIVEGWVSRFSGKFADLTRYNSAPGSAKNKYQGFRGGLITGFALGLVWSPCAGPILATIATLAATQTVNAGIILVTIVYVIGVGIPLFIFATIGSRFFSQTRALSPYTGYIQKIFGVIMILTALAIFTNYDKVIQVKLLDAIPSYSNFLFKLESNQAVKKQLEVLRGKKQMPEKAPMNKNIIMVTPSSSLPNLGPAPEFAGIEKWLNSDRPLTMRELRGKIVLIDFWTYTCINCIRTLPFVTRWYEKYKDKGFVVVGVHTPEFEFEKNTNNVLGAIKQYNITYPVAQDNDYKTWRAYDNHYWPAKYLIDVKGNIRYTHFGEGEYEETEMHIKTLLKEAGEQVDAKTVDLEDQSPTMRMTPETYLGSSRRVFGSYDLEGNWDVQKEYSSSSAGSALEINFFADKVFLVITPLTGEDKVKVILDGKVVNESNAGRDIKNGYIRFSEEHPNDLYNLIDLQGNPSNHLLRLEFESEGTK</sequence>
<dbReference type="STRING" id="1802056.A2954_01865"/>
<dbReference type="Pfam" id="PF17991">
    <property type="entry name" value="Thioredoxin_10"/>
    <property type="match status" value="1"/>
</dbReference>
<evidence type="ECO:0000256" key="4">
    <source>
        <dbReference type="ARBA" id="ARBA00022989"/>
    </source>
</evidence>
<protein>
    <recommendedName>
        <fullName evidence="7">Thioredoxin domain-containing protein</fullName>
    </recommendedName>
</protein>
<dbReference type="AlphaFoldDB" id="A0A1F7I9J7"/>
<dbReference type="CDD" id="cd03012">
    <property type="entry name" value="TlpA_like_DipZ_like"/>
    <property type="match status" value="1"/>
</dbReference>
<feature type="domain" description="Thioredoxin" evidence="7">
    <location>
        <begin position="283"/>
        <end position="429"/>
    </location>
</feature>
<dbReference type="InterPro" id="IPR003834">
    <property type="entry name" value="Cyt_c_assmbl_TM_dom"/>
</dbReference>
<dbReference type="Gene3D" id="3.40.30.10">
    <property type="entry name" value="Glutaredoxin"/>
    <property type="match status" value="1"/>
</dbReference>
<reference evidence="8 9" key="1">
    <citation type="journal article" date="2016" name="Nat. Commun.">
        <title>Thousands of microbial genomes shed light on interconnected biogeochemical processes in an aquifer system.</title>
        <authorList>
            <person name="Anantharaman K."/>
            <person name="Brown C.T."/>
            <person name="Hug L.A."/>
            <person name="Sharon I."/>
            <person name="Castelle C.J."/>
            <person name="Probst A.J."/>
            <person name="Thomas B.C."/>
            <person name="Singh A."/>
            <person name="Wilkins M.J."/>
            <person name="Karaoz U."/>
            <person name="Brodie E.L."/>
            <person name="Williams K.H."/>
            <person name="Hubbard S.S."/>
            <person name="Banfield J.F."/>
        </authorList>
    </citation>
    <scope>NUCLEOTIDE SEQUENCE [LARGE SCALE GENOMIC DNA]</scope>
</reference>
<evidence type="ECO:0000313" key="8">
    <source>
        <dbReference type="EMBL" id="OGK40038.1"/>
    </source>
</evidence>
<organism evidence="8 9">
    <name type="scientific">Candidatus Roizmanbacteria bacterium RIFCSPLOWO2_01_FULL_37_12</name>
    <dbReference type="NCBI Taxonomy" id="1802056"/>
    <lineage>
        <taxon>Bacteria</taxon>
        <taxon>Candidatus Roizmaniibacteriota</taxon>
    </lineage>
</organism>
<dbReference type="GO" id="GO:0016209">
    <property type="term" value="F:antioxidant activity"/>
    <property type="evidence" value="ECO:0007669"/>
    <property type="project" value="InterPro"/>
</dbReference>
<dbReference type="InterPro" id="IPR000866">
    <property type="entry name" value="AhpC/TSA"/>
</dbReference>
<dbReference type="PANTHER" id="PTHR42852">
    <property type="entry name" value="THIOL:DISULFIDE INTERCHANGE PROTEIN DSBE"/>
    <property type="match status" value="1"/>
</dbReference>
<dbReference type="Pfam" id="PF02683">
    <property type="entry name" value="DsbD_TM"/>
    <property type="match status" value="1"/>
</dbReference>
<evidence type="ECO:0000256" key="1">
    <source>
        <dbReference type="ARBA" id="ARBA00004651"/>
    </source>
</evidence>
<accession>A0A1F7I9J7</accession>
<feature type="transmembrane region" description="Helical" evidence="6">
    <location>
        <begin position="131"/>
        <end position="157"/>
    </location>
</feature>
<comment type="subcellular location">
    <subcellularLocation>
        <location evidence="1">Cell membrane</location>
        <topology evidence="1">Multi-pass membrane protein</topology>
    </subcellularLocation>
</comment>
<feature type="non-terminal residue" evidence="8">
    <location>
        <position position="568"/>
    </location>
</feature>
<feature type="transmembrane region" description="Helical" evidence="6">
    <location>
        <begin position="6"/>
        <end position="29"/>
    </location>
</feature>
<keyword evidence="3 6" id="KW-0812">Transmembrane</keyword>
<comment type="caution">
    <text evidence="8">The sequence shown here is derived from an EMBL/GenBank/DDBJ whole genome shotgun (WGS) entry which is preliminary data.</text>
</comment>
<keyword evidence="4 6" id="KW-1133">Transmembrane helix</keyword>
<keyword evidence="2" id="KW-1003">Cell membrane</keyword>
<evidence type="ECO:0000256" key="3">
    <source>
        <dbReference type="ARBA" id="ARBA00022692"/>
    </source>
</evidence>
<feature type="transmembrane region" description="Helical" evidence="6">
    <location>
        <begin position="41"/>
        <end position="65"/>
    </location>
</feature>
<dbReference type="Pfam" id="PF00578">
    <property type="entry name" value="AhpC-TSA"/>
    <property type="match status" value="1"/>
</dbReference>
<name>A0A1F7I9J7_9BACT</name>
<gene>
    <name evidence="8" type="ORF">A2954_01865</name>
</gene>
<evidence type="ECO:0000256" key="5">
    <source>
        <dbReference type="ARBA" id="ARBA00023136"/>
    </source>
</evidence>
<proteinExistence type="predicted"/>
<feature type="transmembrane region" description="Helical" evidence="6">
    <location>
        <begin position="71"/>
        <end position="89"/>
    </location>
</feature>
<dbReference type="InterPro" id="IPR050553">
    <property type="entry name" value="Thioredoxin_ResA/DsbE_sf"/>
</dbReference>